<evidence type="ECO:0000259" key="4">
    <source>
        <dbReference type="Pfam" id="PF07508"/>
    </source>
</evidence>
<dbReference type="Proteomes" id="UP000036356">
    <property type="component" value="Unassembled WGS sequence"/>
</dbReference>
<dbReference type="PANTHER" id="PTHR30461:SF2">
    <property type="entry name" value="SERINE RECOMBINASE PINE-RELATED"/>
    <property type="match status" value="1"/>
</dbReference>
<gene>
    <name evidence="6" type="ORF">DEAC_c24560</name>
</gene>
<dbReference type="STRING" id="476652.DEAC_c24560"/>
<feature type="coiled-coil region" evidence="3">
    <location>
        <begin position="163"/>
        <end position="190"/>
    </location>
</feature>
<dbReference type="GO" id="GO:0003677">
    <property type="term" value="F:DNA binding"/>
    <property type="evidence" value="ECO:0007669"/>
    <property type="project" value="UniProtKB-KW"/>
</dbReference>
<dbReference type="GO" id="GO:0000150">
    <property type="term" value="F:DNA strand exchange activity"/>
    <property type="evidence" value="ECO:0007669"/>
    <property type="project" value="InterPro"/>
</dbReference>
<keyword evidence="1" id="KW-0238">DNA-binding</keyword>
<dbReference type="Gene3D" id="3.90.1750.20">
    <property type="entry name" value="Putative Large Serine Recombinase, Chain B, Domain 2"/>
    <property type="match status" value="1"/>
</dbReference>
<dbReference type="Pfam" id="PF07508">
    <property type="entry name" value="Recombinase"/>
    <property type="match status" value="1"/>
</dbReference>
<dbReference type="InterPro" id="IPR050639">
    <property type="entry name" value="SSR_resolvase"/>
</dbReference>
<evidence type="ECO:0000259" key="5">
    <source>
        <dbReference type="Pfam" id="PF13408"/>
    </source>
</evidence>
<reference evidence="6 7" key="1">
    <citation type="submission" date="2015-06" db="EMBL/GenBank/DDBJ databases">
        <title>Draft genome of the moderately acidophilic sulfate reducer Candidatus Desulfosporosinus acididurans strain M1.</title>
        <authorList>
            <person name="Poehlein A."/>
            <person name="Petzsch P."/>
            <person name="Johnson B.D."/>
            <person name="Schloemann M."/>
            <person name="Daniel R."/>
            <person name="Muehling M."/>
        </authorList>
    </citation>
    <scope>NUCLEOTIDE SEQUENCE [LARGE SCALE GENOMIC DNA]</scope>
    <source>
        <strain evidence="6 7">M1</strain>
    </source>
</reference>
<dbReference type="PANTHER" id="PTHR30461">
    <property type="entry name" value="DNA-INVERTASE FROM LAMBDOID PROPHAGE"/>
    <property type="match status" value="1"/>
</dbReference>
<feature type="domain" description="Recombinase" evidence="4">
    <location>
        <begin position="3"/>
        <end position="64"/>
    </location>
</feature>
<dbReference type="InterPro" id="IPR038109">
    <property type="entry name" value="DNA_bind_recomb_sf"/>
</dbReference>
<dbReference type="PATRIC" id="fig|476652.3.peg.2563"/>
<dbReference type="InterPro" id="IPR025827">
    <property type="entry name" value="Zn_ribbon_recom_dom"/>
</dbReference>
<dbReference type="Pfam" id="PF13408">
    <property type="entry name" value="Zn_ribbon_recom"/>
    <property type="match status" value="1"/>
</dbReference>
<dbReference type="AlphaFoldDB" id="A0A0J1IM96"/>
<feature type="domain" description="Recombinase zinc beta ribbon" evidence="5">
    <location>
        <begin position="84"/>
        <end position="141"/>
    </location>
</feature>
<proteinExistence type="predicted"/>
<evidence type="ECO:0000313" key="7">
    <source>
        <dbReference type="Proteomes" id="UP000036356"/>
    </source>
</evidence>
<keyword evidence="3" id="KW-0175">Coiled coil</keyword>
<dbReference type="InterPro" id="IPR011109">
    <property type="entry name" value="DNA_bind_recombinase_dom"/>
</dbReference>
<evidence type="ECO:0000256" key="2">
    <source>
        <dbReference type="ARBA" id="ARBA00023172"/>
    </source>
</evidence>
<keyword evidence="2" id="KW-0233">DNA recombination</keyword>
<evidence type="ECO:0000256" key="3">
    <source>
        <dbReference type="SAM" id="Coils"/>
    </source>
</evidence>
<keyword evidence="7" id="KW-1185">Reference proteome</keyword>
<dbReference type="EMBL" id="LDZY01000007">
    <property type="protein sequence ID" value="KLU65826.1"/>
    <property type="molecule type" value="Genomic_DNA"/>
</dbReference>
<protein>
    <submittedName>
        <fullName evidence="6">Recombinase</fullName>
    </submittedName>
</protein>
<name>A0A0J1IM96_9FIRM</name>
<comment type="caution">
    <text evidence="6">The sequence shown here is derived from an EMBL/GenBank/DDBJ whole genome shotgun (WGS) entry which is preliminary data.</text>
</comment>
<evidence type="ECO:0000313" key="6">
    <source>
        <dbReference type="EMBL" id="KLU65826.1"/>
    </source>
</evidence>
<sequence>MIGILKNVKYMGDALLQKTYTVDFLTKKRVINTGHAAQYYVEDSHEAIVSKEEFAAVQAEFERRSNLRGYSKTGKSKFTSDYAFSGKLFCGNCGSKFRRSRWGSGKNLQIVWICINHQTGGGCEMKAVKEKALEQAFVRAMNRIIANKGAYIIEETSGPEFDFEAIDAKIAELQQELMNAVRNNQEYSTAEIERLQASKQRLKNDEAERVWRNRIVGEFKAYLAARDGKLLDKFDRDLFRKLVEKVRVESIVEVEFVFKVGVVGREILN</sequence>
<organism evidence="6 7">
    <name type="scientific">Desulfosporosinus acididurans</name>
    <dbReference type="NCBI Taxonomy" id="476652"/>
    <lineage>
        <taxon>Bacteria</taxon>
        <taxon>Bacillati</taxon>
        <taxon>Bacillota</taxon>
        <taxon>Clostridia</taxon>
        <taxon>Eubacteriales</taxon>
        <taxon>Desulfitobacteriaceae</taxon>
        <taxon>Desulfosporosinus</taxon>
    </lineage>
</organism>
<accession>A0A0J1IM96</accession>
<evidence type="ECO:0000256" key="1">
    <source>
        <dbReference type="ARBA" id="ARBA00023125"/>
    </source>
</evidence>